<gene>
    <name evidence="1" type="ORF">SNE35_24250</name>
</gene>
<dbReference type="EMBL" id="JAXCLA010000008">
    <property type="protein sequence ID" value="MDY0747636.1"/>
    <property type="molecule type" value="Genomic_DNA"/>
</dbReference>
<accession>A0ABU5DMV5</accession>
<keyword evidence="2" id="KW-1185">Reference proteome</keyword>
<evidence type="ECO:0000313" key="2">
    <source>
        <dbReference type="Proteomes" id="UP001285263"/>
    </source>
</evidence>
<reference evidence="1 2" key="1">
    <citation type="submission" date="2023-11" db="EMBL/GenBank/DDBJ databases">
        <title>Paucibacter sp. nov., isolated from fresh soil in Korea.</title>
        <authorList>
            <person name="Le N.T.T."/>
        </authorList>
    </citation>
    <scope>NUCLEOTIDE SEQUENCE [LARGE SCALE GENOMIC DNA]</scope>
    <source>
        <strain evidence="1 2">R3-3</strain>
    </source>
</reference>
<evidence type="ECO:0000313" key="1">
    <source>
        <dbReference type="EMBL" id="MDY0747636.1"/>
    </source>
</evidence>
<organism evidence="1 2">
    <name type="scientific">Roseateles agri</name>
    <dbReference type="NCBI Taxonomy" id="3098619"/>
    <lineage>
        <taxon>Bacteria</taxon>
        <taxon>Pseudomonadati</taxon>
        <taxon>Pseudomonadota</taxon>
        <taxon>Betaproteobacteria</taxon>
        <taxon>Burkholderiales</taxon>
        <taxon>Sphaerotilaceae</taxon>
        <taxon>Roseateles</taxon>
    </lineage>
</organism>
<protein>
    <submittedName>
        <fullName evidence="1">Uncharacterized protein</fullName>
    </submittedName>
</protein>
<dbReference type="Proteomes" id="UP001285263">
    <property type="component" value="Unassembled WGS sequence"/>
</dbReference>
<sequence>MAAMLQDYFVIIHASPWRARKLALAIQVVKLTLDEFFGGPAKVLEARLASEAAGGHHASVRADAVFSDAENLWHEAMSTAFRAASDQVPVTADSEQWSAVCIDVMPPAGPQYWTELAWRAAYVRAALDSGEAPDVDGLDQRSRWAWTDLALADPVFAARQDFKKQLSPGTPAFDADWAGRTD</sequence>
<name>A0ABU5DMV5_9BURK</name>
<proteinExistence type="predicted"/>
<comment type="caution">
    <text evidence="1">The sequence shown here is derived from an EMBL/GenBank/DDBJ whole genome shotgun (WGS) entry which is preliminary data.</text>
</comment>